<evidence type="ECO:0000313" key="13">
    <source>
        <dbReference type="EMBL" id="KAF1812225.1"/>
    </source>
</evidence>
<dbReference type="SMART" id="SM00249">
    <property type="entry name" value="PHD"/>
    <property type="match status" value="1"/>
</dbReference>
<dbReference type="GO" id="GO:0003682">
    <property type="term" value="F:chromatin binding"/>
    <property type="evidence" value="ECO:0007669"/>
    <property type="project" value="TreeGrafter"/>
</dbReference>
<keyword evidence="9" id="KW-0539">Nucleus</keyword>
<dbReference type="PANTHER" id="PTHR45623:SF17">
    <property type="entry name" value="CHROMODOMAIN-HELICASE-DNA-BINDING PROTEIN 3-RELATED"/>
    <property type="match status" value="1"/>
</dbReference>
<sequence length="1675" mass="189303">MSERDSSEEGSLDANTALASFQHDAPRPEKQKVVHSPPGQLFVAEGEESSPPSNRLGFEDGMDIDDVDKKDADEEDLAVVSSAFVGVVIPPFKGKGVYHDDPDEMVVRRVLDEVDDIDGGLSYNIRFAYGREQMVIFDNLLKLTNGRAALHRFQADEPESDDSEMAQPRQTRKSTMREGYVDWVDVEFSDGEGPSSRFAGRHTSKRRRVTGNQRRHRDDSSESDGIHYPVSEDETEGSPSNVDEDDYGRPRRSKRKIRKVQKKTTRNGNITRRSERYSLRRKDSDDEGEDGSNNAFNLLRSDVLLSKKRKGRCNDGPTRRSGRANRHQEDMQKIDVEDIYRDDSGNEKAAPKVQVTKEIYQDLPTTNEFRKRHCQYCDSCGLPGGQLIFCQGCVLAYHPQCIGHRTGREHIVSKVAPDNFVLQCRRCVNVARKKDHTAPDHGQCQICKETGPACAPFRERKSTQQEQKERQENFGDDPIIDVDTKLINNVDCVLFRCTHCWLAFHFHHLTPRNAVQMSVDAQDVYELAQTRFYEYSRDFKCQDCSTMPAKVSGMIAWRPIDPDTYVQGIGASEMYQEELEYLVKWEKLSYFRAKWMPGGWTWGVTAPAMRRAFTTKDTGPKMRTEDAIPEDFLRIDIVLSVKYTNYVDVQTEQVDIARMKEVDKALIKYKGLPYEEAVWETVPTTEDGERWDDFKTAYKDWVVGRYIRIPKSGPLRGRLEKARAQQFIKLELKKQPPNFGDLEKDMKMMDYQLEGLNWIYYRWHQQANGILADEMGLGKTIQIIGFLAHMVHEYHCWPFLVVVPNSTCPNWRREIQKWAPNLKVVTYYGTAAARMLSKEYELYPDKSKDLKAHIVVTSYDAVSDDDARAPLRGVPWQGLIVDEGQRLKNDSGRLYTALKSFKIAFRILMTGTPLQNNARELFNLLQFLDDQNHAGSLDAHFEDLTNERIKELHELIRPYILRRTKVQALSDILPPLGHVIVPITMSFLQKKVCKSILAQKPELLKTLVNRQTVHKNDRANLNNVLMQLRKVLCHPFVYNQEIEERNESSIVLHRNLVEASAKLQWLEMILPKLKERGHRCLIFSQFLDMLSIAEDFLDGLGLLHRRLDGTISAMEKQKRIDQFNAPDSPYFAFLLSTRAGGVGINLATADTVILLDPDFNPHQDLQAISRAHRIGQTHKVVCFQMMTRASPEEKILSIGRKKMALEHVIVGTLDADDLEDRDVASILRHGAAELFSDEKNEEVEIKYDDTAIEKLLDRSMIESTKTGANQSADTQFSFARVWENDGLQDTLDDKSDDEPDPTVWTKILSERERMAAEEARAREQLLGRGRRTKAVVDYSGGNHLDAEVVGDKDLPPIKKRNRRMRDADSADSDTDFQDEGAEEEESEEEPTVPLQPGELVERFVADPKGGLAFAGATAEPDTGPDVRAFPGAAPPSVLKSQAQELSGGNGRVKYGSNSAPFKRVRVPKARLLAPPIPDPTNPHKPLPKQRACPACSQVHAVGSCPLKVAGVEHCPLCGLAHYGQGRTCPHINSETQVREMIACLQMSNEDQELVDAAIKYLRGVKGHLVQRKKKERENKMGIAVPGRDGAANQARQTAHHAVSGQVISNNPAVARGLQAANMLINQAQHGGLGGLNALPYSYQPQSTQQGSRPPQSRPQTMEERLANAMQGVGYQ</sequence>
<dbReference type="Gene3D" id="3.40.50.10810">
    <property type="entry name" value="Tandem AAA-ATPase domain"/>
    <property type="match status" value="1"/>
</dbReference>
<keyword evidence="6" id="KW-0378">Hydrolase</keyword>
<dbReference type="Gene3D" id="3.40.50.300">
    <property type="entry name" value="P-loop containing nucleotide triphosphate hydrolases"/>
    <property type="match status" value="1"/>
</dbReference>
<dbReference type="SUPFAM" id="SSF57903">
    <property type="entry name" value="FYVE/PHD zinc finger"/>
    <property type="match status" value="1"/>
</dbReference>
<dbReference type="InterPro" id="IPR055565">
    <property type="entry name" value="DUF7141"/>
</dbReference>
<feature type="compositionally biased region" description="Low complexity" evidence="10">
    <location>
        <begin position="1643"/>
        <end position="1659"/>
    </location>
</feature>
<dbReference type="PROSITE" id="PS51192">
    <property type="entry name" value="HELICASE_ATP_BIND_1"/>
    <property type="match status" value="1"/>
</dbReference>
<dbReference type="PANTHER" id="PTHR45623">
    <property type="entry name" value="CHROMODOMAIN-HELICASE-DNA-BINDING PROTEIN 3-RELATED-RELATED"/>
    <property type="match status" value="1"/>
</dbReference>
<dbReference type="InterPro" id="IPR013083">
    <property type="entry name" value="Znf_RING/FYVE/PHD"/>
</dbReference>
<feature type="compositionally biased region" description="Acidic residues" evidence="10">
    <location>
        <begin position="231"/>
        <end position="246"/>
    </location>
</feature>
<dbReference type="Pfam" id="PF15446">
    <property type="entry name" value="zf-PHD-like"/>
    <property type="match status" value="1"/>
</dbReference>
<protein>
    <submittedName>
        <fullName evidence="13 15">Uncharacterized protein</fullName>
    </submittedName>
</protein>
<evidence type="ECO:0000256" key="1">
    <source>
        <dbReference type="ARBA" id="ARBA00004123"/>
    </source>
</evidence>
<dbReference type="InterPro" id="IPR027417">
    <property type="entry name" value="P-loop_NTPase"/>
</dbReference>
<dbReference type="OrthoDB" id="5857104at2759"/>
<feature type="compositionally biased region" description="Basic residues" evidence="10">
    <location>
        <begin position="199"/>
        <end position="215"/>
    </location>
</feature>
<dbReference type="RefSeq" id="XP_033533856.1">
    <property type="nucleotide sequence ID" value="XM_033674982.1"/>
</dbReference>
<evidence type="ECO:0000256" key="9">
    <source>
        <dbReference type="ARBA" id="ARBA00023242"/>
    </source>
</evidence>
<dbReference type="Gene3D" id="3.30.40.10">
    <property type="entry name" value="Zinc/RING finger domain, C3HC4 (zinc finger)"/>
    <property type="match status" value="1"/>
</dbReference>
<dbReference type="GO" id="GO:0005634">
    <property type="term" value="C:nucleus"/>
    <property type="evidence" value="ECO:0007669"/>
    <property type="project" value="UniProtKB-SubCell"/>
</dbReference>
<evidence type="ECO:0000256" key="3">
    <source>
        <dbReference type="ARBA" id="ARBA00022723"/>
    </source>
</evidence>
<feature type="region of interest" description="Disordered" evidence="10">
    <location>
        <begin position="1343"/>
        <end position="1395"/>
    </location>
</feature>
<feature type="compositionally biased region" description="Basic and acidic residues" evidence="10">
    <location>
        <begin position="1344"/>
        <end position="1356"/>
    </location>
</feature>
<dbReference type="Proteomes" id="UP000504638">
    <property type="component" value="Unplaced"/>
</dbReference>
<dbReference type="InterPro" id="IPR049730">
    <property type="entry name" value="SNF2/RAD54-like_C"/>
</dbReference>
<dbReference type="Pfam" id="PF23615">
    <property type="entry name" value="Chromo_MIT1"/>
    <property type="match status" value="1"/>
</dbReference>
<dbReference type="GO" id="GO:0140658">
    <property type="term" value="F:ATP-dependent chromatin remodeler activity"/>
    <property type="evidence" value="ECO:0007669"/>
    <property type="project" value="TreeGrafter"/>
</dbReference>
<organism evidence="13">
    <name type="scientific">Eremomyces bilateralis CBS 781.70</name>
    <dbReference type="NCBI Taxonomy" id="1392243"/>
    <lineage>
        <taxon>Eukaryota</taxon>
        <taxon>Fungi</taxon>
        <taxon>Dikarya</taxon>
        <taxon>Ascomycota</taxon>
        <taxon>Pezizomycotina</taxon>
        <taxon>Dothideomycetes</taxon>
        <taxon>Dothideomycetes incertae sedis</taxon>
        <taxon>Eremomycetales</taxon>
        <taxon>Eremomycetaceae</taxon>
        <taxon>Eremomyces</taxon>
    </lineage>
</organism>
<evidence type="ECO:0000259" key="11">
    <source>
        <dbReference type="PROSITE" id="PS51192"/>
    </source>
</evidence>
<dbReference type="CDD" id="cd18793">
    <property type="entry name" value="SF2_C_SNF"/>
    <property type="match status" value="1"/>
</dbReference>
<dbReference type="CDD" id="cd15489">
    <property type="entry name" value="PHD_SF"/>
    <property type="match status" value="1"/>
</dbReference>
<dbReference type="Pfam" id="PF18585">
    <property type="entry name" value="zf-CCCH_6"/>
    <property type="match status" value="1"/>
</dbReference>
<dbReference type="Pfam" id="PF00176">
    <property type="entry name" value="SNF2-rel_dom"/>
    <property type="match status" value="1"/>
</dbReference>
<comment type="subunit">
    <text evidence="2">Component of the NuA4 histone acetyltransferase complex.</text>
</comment>
<evidence type="ECO:0000256" key="4">
    <source>
        <dbReference type="ARBA" id="ARBA00022741"/>
    </source>
</evidence>
<evidence type="ECO:0000256" key="5">
    <source>
        <dbReference type="ARBA" id="ARBA00022771"/>
    </source>
</evidence>
<feature type="region of interest" description="Disordered" evidence="10">
    <location>
        <begin position="191"/>
        <end position="294"/>
    </location>
</feature>
<dbReference type="InterPro" id="IPR040934">
    <property type="entry name" value="Znf-CCCH_6"/>
</dbReference>
<feature type="compositionally biased region" description="Basic and acidic residues" evidence="10">
    <location>
        <begin position="326"/>
        <end position="348"/>
    </location>
</feature>
<dbReference type="EMBL" id="ML975158">
    <property type="protein sequence ID" value="KAF1812225.1"/>
    <property type="molecule type" value="Genomic_DNA"/>
</dbReference>
<evidence type="ECO:0000256" key="6">
    <source>
        <dbReference type="ARBA" id="ARBA00022801"/>
    </source>
</evidence>
<comment type="subcellular location">
    <subcellularLocation>
        <location evidence="1">Nucleus</location>
    </subcellularLocation>
</comment>
<feature type="domain" description="Helicase ATP-binding" evidence="11">
    <location>
        <begin position="760"/>
        <end position="931"/>
    </location>
</feature>
<dbReference type="GO" id="GO:0042393">
    <property type="term" value="F:histone binding"/>
    <property type="evidence" value="ECO:0007669"/>
    <property type="project" value="TreeGrafter"/>
</dbReference>
<feature type="region of interest" description="Disordered" evidence="10">
    <location>
        <begin position="153"/>
        <end position="176"/>
    </location>
</feature>
<accession>A0A6G1G292</accession>
<proteinExistence type="predicted"/>
<name>A0A6G1G292_9PEZI</name>
<dbReference type="InterPro" id="IPR016197">
    <property type="entry name" value="Chromo-like_dom_sf"/>
</dbReference>
<dbReference type="InterPro" id="IPR056616">
    <property type="entry name" value="Chromo_MIT1"/>
</dbReference>
<evidence type="ECO:0000256" key="8">
    <source>
        <dbReference type="ARBA" id="ARBA00022840"/>
    </source>
</evidence>
<evidence type="ECO:0000256" key="2">
    <source>
        <dbReference type="ARBA" id="ARBA00011353"/>
    </source>
</evidence>
<feature type="compositionally biased region" description="Basic residues" evidence="10">
    <location>
        <begin position="250"/>
        <end position="265"/>
    </location>
</feature>
<dbReference type="Pfam" id="PF23614">
    <property type="entry name" value="DUF7141"/>
    <property type="match status" value="1"/>
</dbReference>
<dbReference type="Pfam" id="PF00271">
    <property type="entry name" value="Helicase_C"/>
    <property type="match status" value="1"/>
</dbReference>
<feature type="compositionally biased region" description="Basic and acidic residues" evidence="10">
    <location>
        <begin position="272"/>
        <end position="284"/>
    </location>
</feature>
<keyword evidence="3" id="KW-0479">Metal-binding</keyword>
<dbReference type="PROSITE" id="PS51194">
    <property type="entry name" value="HELICASE_CTER"/>
    <property type="match status" value="1"/>
</dbReference>
<feature type="domain" description="Helicase C-terminal" evidence="12">
    <location>
        <begin position="1065"/>
        <end position="1224"/>
    </location>
</feature>
<dbReference type="InterPro" id="IPR011011">
    <property type="entry name" value="Znf_FYVE_PHD"/>
</dbReference>
<feature type="region of interest" description="Disordered" evidence="10">
    <location>
        <begin position="1"/>
        <end position="60"/>
    </location>
</feature>
<gene>
    <name evidence="13 15" type="ORF">P152DRAFT_28751</name>
</gene>
<dbReference type="InterPro" id="IPR014001">
    <property type="entry name" value="Helicase_ATP-bd"/>
</dbReference>
<dbReference type="SUPFAM" id="SSF54160">
    <property type="entry name" value="Chromo domain-like"/>
    <property type="match status" value="1"/>
</dbReference>
<feature type="region of interest" description="Disordered" evidence="10">
    <location>
        <begin position="307"/>
        <end position="348"/>
    </location>
</feature>
<dbReference type="InterPro" id="IPR001965">
    <property type="entry name" value="Znf_PHD"/>
</dbReference>
<evidence type="ECO:0000259" key="12">
    <source>
        <dbReference type="PROSITE" id="PS51194"/>
    </source>
</evidence>
<reference evidence="13 15" key="1">
    <citation type="submission" date="2020-01" db="EMBL/GenBank/DDBJ databases">
        <authorList>
            <consortium name="DOE Joint Genome Institute"/>
            <person name="Haridas S."/>
            <person name="Albert R."/>
            <person name="Binder M."/>
            <person name="Bloem J."/>
            <person name="Labutti K."/>
            <person name="Salamov A."/>
            <person name="Andreopoulos B."/>
            <person name="Baker S.E."/>
            <person name="Barry K."/>
            <person name="Bills G."/>
            <person name="Bluhm B.H."/>
            <person name="Cannon C."/>
            <person name="Castanera R."/>
            <person name="Culley D.E."/>
            <person name="Daum C."/>
            <person name="Ezra D."/>
            <person name="Gonzalez J.B."/>
            <person name="Henrissat B."/>
            <person name="Kuo A."/>
            <person name="Liang C."/>
            <person name="Lipzen A."/>
            <person name="Lutzoni F."/>
            <person name="Magnuson J."/>
            <person name="Mondo S."/>
            <person name="Nolan M."/>
            <person name="Ohm R."/>
            <person name="Pangilinan J."/>
            <person name="Park H.-J."/>
            <person name="Ramirez L."/>
            <person name="Alfaro M."/>
            <person name="Sun H."/>
            <person name="Tritt A."/>
            <person name="Yoshinaga Y."/>
            <person name="Zwiers L.-H."/>
            <person name="Turgeon B.G."/>
            <person name="Goodwin S.B."/>
            <person name="Spatafora J.W."/>
            <person name="Crous P.W."/>
            <person name="Grigoriev I.V."/>
        </authorList>
    </citation>
    <scope>NUCLEOTIDE SEQUENCE</scope>
    <source>
        <strain evidence="13 15">CBS 781.70</strain>
    </source>
</reference>
<reference evidence="15" key="3">
    <citation type="submission" date="2025-04" db="UniProtKB">
        <authorList>
            <consortium name="RefSeq"/>
        </authorList>
    </citation>
    <scope>IDENTIFICATION</scope>
    <source>
        <strain evidence="15">CBS 781.70</strain>
    </source>
</reference>
<dbReference type="InterPro" id="IPR000330">
    <property type="entry name" value="SNF2_N"/>
</dbReference>
<dbReference type="GO" id="GO:0005524">
    <property type="term" value="F:ATP binding"/>
    <property type="evidence" value="ECO:0007669"/>
    <property type="project" value="UniProtKB-KW"/>
</dbReference>
<dbReference type="GeneID" id="54415552"/>
<dbReference type="GO" id="GO:0008270">
    <property type="term" value="F:zinc ion binding"/>
    <property type="evidence" value="ECO:0007669"/>
    <property type="project" value="UniProtKB-KW"/>
</dbReference>
<dbReference type="GO" id="GO:0016887">
    <property type="term" value="F:ATP hydrolysis activity"/>
    <property type="evidence" value="ECO:0007669"/>
    <property type="project" value="TreeGrafter"/>
</dbReference>
<feature type="region of interest" description="Disordered" evidence="10">
    <location>
        <begin position="1635"/>
        <end position="1675"/>
    </location>
</feature>
<keyword evidence="8" id="KW-0067">ATP-binding</keyword>
<dbReference type="InterPro" id="IPR001650">
    <property type="entry name" value="Helicase_C-like"/>
</dbReference>
<dbReference type="GO" id="GO:0003677">
    <property type="term" value="F:DNA binding"/>
    <property type="evidence" value="ECO:0007669"/>
    <property type="project" value="TreeGrafter"/>
</dbReference>
<dbReference type="SMART" id="SM00490">
    <property type="entry name" value="HELICc"/>
    <property type="match status" value="1"/>
</dbReference>
<dbReference type="InterPro" id="IPR041684">
    <property type="entry name" value="Znf-PHD-like"/>
</dbReference>
<dbReference type="SMART" id="SM00487">
    <property type="entry name" value="DEXDc"/>
    <property type="match status" value="1"/>
</dbReference>
<keyword evidence="4" id="KW-0547">Nucleotide-binding</keyword>
<evidence type="ECO:0000256" key="10">
    <source>
        <dbReference type="SAM" id="MobiDB-lite"/>
    </source>
</evidence>
<feature type="compositionally biased region" description="Acidic residues" evidence="10">
    <location>
        <begin position="1369"/>
        <end position="1390"/>
    </location>
</feature>
<keyword evidence="5" id="KW-0863">Zinc-finger</keyword>
<reference evidence="15" key="2">
    <citation type="submission" date="2020-04" db="EMBL/GenBank/DDBJ databases">
        <authorList>
            <consortium name="NCBI Genome Project"/>
        </authorList>
    </citation>
    <scope>NUCLEOTIDE SEQUENCE</scope>
    <source>
        <strain evidence="15">CBS 781.70</strain>
    </source>
</reference>
<keyword evidence="7" id="KW-0862">Zinc</keyword>
<evidence type="ECO:0000313" key="15">
    <source>
        <dbReference type="RefSeq" id="XP_033533856.1"/>
    </source>
</evidence>
<evidence type="ECO:0000313" key="14">
    <source>
        <dbReference type="Proteomes" id="UP000504638"/>
    </source>
</evidence>
<dbReference type="SUPFAM" id="SSF52540">
    <property type="entry name" value="P-loop containing nucleoside triphosphate hydrolases"/>
    <property type="match status" value="2"/>
</dbReference>
<keyword evidence="14" id="KW-1185">Reference proteome</keyword>
<dbReference type="InterPro" id="IPR038718">
    <property type="entry name" value="SNF2-like_sf"/>
</dbReference>
<dbReference type="GO" id="GO:0000785">
    <property type="term" value="C:chromatin"/>
    <property type="evidence" value="ECO:0007669"/>
    <property type="project" value="TreeGrafter"/>
</dbReference>
<evidence type="ECO:0000256" key="7">
    <source>
        <dbReference type="ARBA" id="ARBA00022833"/>
    </source>
</evidence>